<accession>A0AA46PXV4</accession>
<keyword evidence="1" id="KW-0812">Transmembrane</keyword>
<dbReference type="Proteomes" id="UP001163104">
    <property type="component" value="Chromosome"/>
</dbReference>
<reference evidence="2" key="1">
    <citation type="submission" date="2022-10" db="EMBL/GenBank/DDBJ databases">
        <title>Mechanism of multi-heavy metal repair in Cytobacillus Firmus M7.</title>
        <authorList>
            <person name="Li X."/>
            <person name="Yu C."/>
        </authorList>
    </citation>
    <scope>NUCLEOTIDE SEQUENCE</scope>
    <source>
        <strain evidence="2">M7</strain>
    </source>
</reference>
<sequence length="98" mass="10758">MEAFPIIHTNFWDAIIAVPLVVLLTQLGKMLFKIPKPYVPGLANLLGLIISVFFAHRNNLWAGIFMGFFYGNAAAGLFSSLKTQILAFRETGEGGSKN</sequence>
<feature type="transmembrane region" description="Helical" evidence="1">
    <location>
        <begin position="60"/>
        <end position="81"/>
    </location>
</feature>
<feature type="transmembrane region" description="Helical" evidence="1">
    <location>
        <begin position="37"/>
        <end position="54"/>
    </location>
</feature>
<dbReference type="RefSeq" id="WP_048011850.1">
    <property type="nucleotide sequence ID" value="NZ_CP085390.1"/>
</dbReference>
<organism evidence="2 3">
    <name type="scientific">Cytobacillus firmus</name>
    <name type="common">Bacillus firmus</name>
    <dbReference type="NCBI Taxonomy" id="1399"/>
    <lineage>
        <taxon>Bacteria</taxon>
        <taxon>Bacillati</taxon>
        <taxon>Bacillota</taxon>
        <taxon>Bacilli</taxon>
        <taxon>Bacillales</taxon>
        <taxon>Bacillaceae</taxon>
        <taxon>Cytobacillus</taxon>
    </lineage>
</organism>
<keyword evidence="1" id="KW-0472">Membrane</keyword>
<name>A0AA46PXV4_CYTFI</name>
<dbReference type="EMBL" id="CP107027">
    <property type="protein sequence ID" value="UYG95215.1"/>
    <property type="molecule type" value="Genomic_DNA"/>
</dbReference>
<protein>
    <recommendedName>
        <fullName evidence="4">Holin</fullName>
    </recommendedName>
</protein>
<dbReference type="AlphaFoldDB" id="A0AA46PXV4"/>
<feature type="transmembrane region" description="Helical" evidence="1">
    <location>
        <begin position="6"/>
        <end position="25"/>
    </location>
</feature>
<evidence type="ECO:0000313" key="2">
    <source>
        <dbReference type="EMBL" id="UYG95215.1"/>
    </source>
</evidence>
<evidence type="ECO:0000256" key="1">
    <source>
        <dbReference type="SAM" id="Phobius"/>
    </source>
</evidence>
<keyword evidence="1" id="KW-1133">Transmembrane helix</keyword>
<gene>
    <name evidence="2" type="ORF">OD459_24030</name>
</gene>
<proteinExistence type="predicted"/>
<evidence type="ECO:0000313" key="3">
    <source>
        <dbReference type="Proteomes" id="UP001163104"/>
    </source>
</evidence>
<evidence type="ECO:0008006" key="4">
    <source>
        <dbReference type="Google" id="ProtNLM"/>
    </source>
</evidence>